<dbReference type="PANTHER" id="PTHR45138:SF9">
    <property type="entry name" value="DIGUANYLATE CYCLASE DGCM-RELATED"/>
    <property type="match status" value="1"/>
</dbReference>
<evidence type="ECO:0000256" key="4">
    <source>
        <dbReference type="ARBA" id="ARBA00022777"/>
    </source>
</evidence>
<feature type="domain" description="GGDEF" evidence="8">
    <location>
        <begin position="414"/>
        <end position="547"/>
    </location>
</feature>
<keyword evidence="6" id="KW-0472">Membrane</keyword>
<feature type="domain" description="PAS" evidence="7">
    <location>
        <begin position="249"/>
        <end position="281"/>
    </location>
</feature>
<dbReference type="GO" id="GO:0016301">
    <property type="term" value="F:kinase activity"/>
    <property type="evidence" value="ECO:0007669"/>
    <property type="project" value="UniProtKB-KW"/>
</dbReference>
<evidence type="ECO:0000313" key="10">
    <source>
        <dbReference type="Proteomes" id="UP000198606"/>
    </source>
</evidence>
<dbReference type="InterPro" id="IPR029787">
    <property type="entry name" value="Nucleotide_cyclase"/>
</dbReference>
<feature type="transmembrane region" description="Helical" evidence="6">
    <location>
        <begin position="108"/>
        <end position="134"/>
    </location>
</feature>
<dbReference type="PANTHER" id="PTHR45138">
    <property type="entry name" value="REGULATORY COMPONENTS OF SENSORY TRANSDUCTION SYSTEM"/>
    <property type="match status" value="1"/>
</dbReference>
<dbReference type="EMBL" id="FNDG01000008">
    <property type="protein sequence ID" value="SDH88803.1"/>
    <property type="molecule type" value="Genomic_DNA"/>
</dbReference>
<dbReference type="NCBIfam" id="TIGR00254">
    <property type="entry name" value="GGDEF"/>
    <property type="match status" value="1"/>
</dbReference>
<keyword evidence="6" id="KW-1133">Transmembrane helix</keyword>
<dbReference type="Pfam" id="PF08448">
    <property type="entry name" value="PAS_4"/>
    <property type="match status" value="1"/>
</dbReference>
<protein>
    <recommendedName>
        <fullName evidence="3">diguanylate cyclase</fullName>
        <ecNumber evidence="3">2.7.7.65</ecNumber>
    </recommendedName>
</protein>
<keyword evidence="6" id="KW-0812">Transmembrane</keyword>
<evidence type="ECO:0000256" key="1">
    <source>
        <dbReference type="ARBA" id="ARBA00001946"/>
    </source>
</evidence>
<dbReference type="InterPro" id="IPR035965">
    <property type="entry name" value="PAS-like_dom_sf"/>
</dbReference>
<dbReference type="PROSITE" id="PS50112">
    <property type="entry name" value="PAS"/>
    <property type="match status" value="1"/>
</dbReference>
<feature type="transmembrane region" description="Helical" evidence="6">
    <location>
        <begin position="188"/>
        <end position="208"/>
    </location>
</feature>
<feature type="transmembrane region" description="Helical" evidence="6">
    <location>
        <begin position="220"/>
        <end position="239"/>
    </location>
</feature>
<evidence type="ECO:0000256" key="6">
    <source>
        <dbReference type="SAM" id="Phobius"/>
    </source>
</evidence>
<dbReference type="SMART" id="SM00267">
    <property type="entry name" value="GGDEF"/>
    <property type="match status" value="1"/>
</dbReference>
<dbReference type="GO" id="GO:0052621">
    <property type="term" value="F:diguanylate cyclase activity"/>
    <property type="evidence" value="ECO:0007669"/>
    <property type="project" value="UniProtKB-EC"/>
</dbReference>
<dbReference type="Gene3D" id="3.30.450.20">
    <property type="entry name" value="PAS domain"/>
    <property type="match status" value="1"/>
</dbReference>
<dbReference type="FunFam" id="3.30.70.270:FF:000001">
    <property type="entry name" value="Diguanylate cyclase domain protein"/>
    <property type="match status" value="1"/>
</dbReference>
<dbReference type="InterPro" id="IPR000160">
    <property type="entry name" value="GGDEF_dom"/>
</dbReference>
<dbReference type="AlphaFoldDB" id="A0A1G8G314"/>
<gene>
    <name evidence="9" type="ORF">SAMN05216588_108167</name>
</gene>
<accession>A0A1G8G314</accession>
<name>A0A1G8G314_9GAMM</name>
<dbReference type="RefSeq" id="WP_084305249.1">
    <property type="nucleotide sequence ID" value="NZ_FNDG01000008.1"/>
</dbReference>
<dbReference type="PROSITE" id="PS50887">
    <property type="entry name" value="GGDEF"/>
    <property type="match status" value="1"/>
</dbReference>
<evidence type="ECO:0000256" key="2">
    <source>
        <dbReference type="ARBA" id="ARBA00004533"/>
    </source>
</evidence>
<dbReference type="CDD" id="cd00130">
    <property type="entry name" value="PAS"/>
    <property type="match status" value="1"/>
</dbReference>
<comment type="cofactor">
    <cofactor evidence="1">
        <name>Mg(2+)</name>
        <dbReference type="ChEBI" id="CHEBI:18420"/>
    </cofactor>
</comment>
<dbReference type="Pfam" id="PF16927">
    <property type="entry name" value="HisKA_7TM"/>
    <property type="match status" value="1"/>
</dbReference>
<dbReference type="STRING" id="29435.SAMN05216588_108167"/>
<dbReference type="GO" id="GO:0005886">
    <property type="term" value="C:plasma membrane"/>
    <property type="evidence" value="ECO:0007669"/>
    <property type="project" value="UniProtKB-SubCell"/>
</dbReference>
<dbReference type="InterPro" id="IPR000014">
    <property type="entry name" value="PAS"/>
</dbReference>
<evidence type="ECO:0000256" key="5">
    <source>
        <dbReference type="ARBA" id="ARBA00034247"/>
    </source>
</evidence>
<dbReference type="Gene3D" id="3.30.70.270">
    <property type="match status" value="1"/>
</dbReference>
<comment type="subcellular location">
    <subcellularLocation>
        <location evidence="2">Cell inner membrane</location>
    </subcellularLocation>
</comment>
<evidence type="ECO:0000313" key="9">
    <source>
        <dbReference type="EMBL" id="SDH88803.1"/>
    </source>
</evidence>
<sequence length="562" mass="62583">MNACIGSAWQFDAAVLLTALVCIGGVLLARWVIHQRDFPGRDTFILMQLASMWWMAMAGLEVASVSPGCKLFWATLSWPGIVSVPTFWAVFLWQYVNSVRKPLARHSVLGLIVAPVLIWLVVLSNPWHGLFYGAGTGPLSAEPGAPIRYQHGPLFYATAVYVYLFMSFSLGVVLRAALTSHGVHRRHYLAFVLITAVPWSANIAYVVFGRVVFGVDPTPFSFVFTLVAFSWLILGVRLFDLLPVARHLLLEALPDPVLVVDTQWRVIEANQAALRLCGLDPGWQGRTLQEWPGFGNDLQALLLEQDGQQDQLLMLTSSERYFEVRVRAIERVTRQGTLILGQMLYLRDVTQRQLTKLKLAEALALSEERLRTITTLHEQLREQALCDPLTGLYNRRHLDDLFARELARARRENSPVSLALIDLDHFKQLNDEHGHLDGDDVLKSVAQHLLVNLRSSDTVFRIGGEEFLLILPGADSLEASKRLEAICRGLARKPIETRSGVRHVTLSAGLALWPEQGLVLDELLRVADTALYQAKRGGRNRVCSLLPRVAPPAAEAPVPGKG</sequence>
<feature type="transmembrane region" description="Helical" evidence="6">
    <location>
        <begin position="71"/>
        <end position="96"/>
    </location>
</feature>
<comment type="catalytic activity">
    <reaction evidence="5">
        <text>2 GTP = 3',3'-c-di-GMP + 2 diphosphate</text>
        <dbReference type="Rhea" id="RHEA:24898"/>
        <dbReference type="ChEBI" id="CHEBI:33019"/>
        <dbReference type="ChEBI" id="CHEBI:37565"/>
        <dbReference type="ChEBI" id="CHEBI:58805"/>
        <dbReference type="EC" id="2.7.7.65"/>
    </reaction>
</comment>
<evidence type="ECO:0000256" key="3">
    <source>
        <dbReference type="ARBA" id="ARBA00012528"/>
    </source>
</evidence>
<dbReference type="CDD" id="cd01949">
    <property type="entry name" value="GGDEF"/>
    <property type="match status" value="1"/>
</dbReference>
<dbReference type="InterPro" id="IPR043128">
    <property type="entry name" value="Rev_trsase/Diguanyl_cyclase"/>
</dbReference>
<dbReference type="Pfam" id="PF00990">
    <property type="entry name" value="GGDEF"/>
    <property type="match status" value="1"/>
</dbReference>
<evidence type="ECO:0000259" key="7">
    <source>
        <dbReference type="PROSITE" id="PS50112"/>
    </source>
</evidence>
<evidence type="ECO:0000259" key="8">
    <source>
        <dbReference type="PROSITE" id="PS50887"/>
    </source>
</evidence>
<dbReference type="SUPFAM" id="SSF55073">
    <property type="entry name" value="Nucleotide cyclase"/>
    <property type="match status" value="1"/>
</dbReference>
<organism evidence="9 10">
    <name type="scientific">Phytopseudomonas flavescens</name>
    <dbReference type="NCBI Taxonomy" id="29435"/>
    <lineage>
        <taxon>Bacteria</taxon>
        <taxon>Pseudomonadati</taxon>
        <taxon>Pseudomonadota</taxon>
        <taxon>Gammaproteobacteria</taxon>
        <taxon>Pseudomonadales</taxon>
        <taxon>Pseudomonadaceae</taxon>
        <taxon>Phytopseudomonas</taxon>
    </lineage>
</organism>
<feature type="transmembrane region" description="Helical" evidence="6">
    <location>
        <begin position="45"/>
        <end position="65"/>
    </location>
</feature>
<feature type="transmembrane region" description="Helical" evidence="6">
    <location>
        <begin position="154"/>
        <end position="176"/>
    </location>
</feature>
<keyword evidence="4" id="KW-0808">Transferase</keyword>
<dbReference type="InterPro" id="IPR013656">
    <property type="entry name" value="PAS_4"/>
</dbReference>
<dbReference type="Proteomes" id="UP000198606">
    <property type="component" value="Unassembled WGS sequence"/>
</dbReference>
<dbReference type="SUPFAM" id="SSF55785">
    <property type="entry name" value="PYP-like sensor domain (PAS domain)"/>
    <property type="match status" value="1"/>
</dbReference>
<dbReference type="EC" id="2.7.7.65" evidence="3"/>
<feature type="transmembrane region" description="Helical" evidence="6">
    <location>
        <begin position="13"/>
        <end position="33"/>
    </location>
</feature>
<proteinExistence type="predicted"/>
<keyword evidence="4" id="KW-0418">Kinase</keyword>
<dbReference type="InterPro" id="IPR031621">
    <property type="entry name" value="HisKA_7TM"/>
</dbReference>
<reference evidence="9 10" key="1">
    <citation type="submission" date="2016-10" db="EMBL/GenBank/DDBJ databases">
        <authorList>
            <person name="de Groot N.N."/>
        </authorList>
    </citation>
    <scope>NUCLEOTIDE SEQUENCE [LARGE SCALE GENOMIC DNA]</scope>
    <source>
        <strain evidence="9 10">LMG 18387</strain>
    </source>
</reference>
<dbReference type="InterPro" id="IPR050469">
    <property type="entry name" value="Diguanylate_Cyclase"/>
</dbReference>